<feature type="signal peptide" evidence="1">
    <location>
        <begin position="1"/>
        <end position="28"/>
    </location>
</feature>
<dbReference type="Gene3D" id="2.60.120.260">
    <property type="entry name" value="Galactose-binding domain-like"/>
    <property type="match status" value="2"/>
</dbReference>
<organism evidence="3 4">
    <name type="scientific">Paenibacillus taihuensis</name>
    <dbReference type="NCBI Taxonomy" id="1156355"/>
    <lineage>
        <taxon>Bacteria</taxon>
        <taxon>Bacillati</taxon>
        <taxon>Bacillota</taxon>
        <taxon>Bacilli</taxon>
        <taxon>Bacillales</taxon>
        <taxon>Paenibacillaceae</taxon>
        <taxon>Paenibacillus</taxon>
    </lineage>
</organism>
<dbReference type="InterPro" id="IPR025442">
    <property type="entry name" value="DUF4185"/>
</dbReference>
<sequence>MYQKKKALYLLGAAVMVASTCFSGTAGAITPSGTVKIARVTGATPAGETIPNPNQTASNYQVEGTDLGIMWDKGGGEIFALFGDTFGPGWSGNGGGGSGWRSNVLAKSSDTNLADGLTFSTMIQDTPGHAKELLASKKIDNDEMTVIPTAGVTIGTRHYIHYMSVRHWGNAGQWITNYSGLAYSDDNGQNWTKSSTAKWMNNASYSDNFQMGAFVKDGGFVYMYSTPNGRFGNVYLSRVPQNNMLNIGDWRYWDGNGWVADRGLASPVAVGSAGELSVVYNTFYNRFIMTYLNEDRQAVVMRDAGSLTGPWSGEKILAKGADFPGLYNAFIHPWSTNSSDMYFVMSQWTPYNTFLMKATLNADSFGDNLVSEPGFETQDATPVMAPWYTTGNGGIDRNLGSAHSGQDNGFVRNNTGWNALIQKIAVQPNTNYTLTGWIKTSANNNDGLFGARVPGGGPIMGETHFTSLGTYTQLTVNFNSGNNSFAEIYCGLWATADMWIQMDDVSLTKTNNAVSQAGFENQPTNSLTSPWYADGNAGVDHGLGFAHSGANNSWVRNTSGWNAVKQEISVVPNTSYTLTGWVKTSTNMNNGYFGARAIGGGPVLNEVHMTTPLGSYTQQTVTFNSGNNHSVEIYAGLWADGDTWLQADDFSVAKN</sequence>
<dbReference type="Proteomes" id="UP000256304">
    <property type="component" value="Unassembled WGS sequence"/>
</dbReference>
<gene>
    <name evidence="3" type="ORF">A8990_13354</name>
</gene>
<evidence type="ECO:0000313" key="3">
    <source>
        <dbReference type="EMBL" id="REE69589.1"/>
    </source>
</evidence>
<dbReference type="Pfam" id="PF13810">
    <property type="entry name" value="DUF4185"/>
    <property type="match status" value="1"/>
</dbReference>
<dbReference type="InterPro" id="IPR036278">
    <property type="entry name" value="Sialidase_sf"/>
</dbReference>
<feature type="domain" description="DUF4185" evidence="2">
    <location>
        <begin position="53"/>
        <end position="357"/>
    </location>
</feature>
<protein>
    <submittedName>
        <fullName evidence="3">Uncharacterized protein DUF4185</fullName>
    </submittedName>
</protein>
<keyword evidence="4" id="KW-1185">Reference proteome</keyword>
<evidence type="ECO:0000256" key="1">
    <source>
        <dbReference type="SAM" id="SignalP"/>
    </source>
</evidence>
<feature type="chain" id="PRO_5017561432" evidence="1">
    <location>
        <begin position="29"/>
        <end position="655"/>
    </location>
</feature>
<dbReference type="CDD" id="cd15482">
    <property type="entry name" value="Sialidase_non-viral"/>
    <property type="match status" value="1"/>
</dbReference>
<evidence type="ECO:0000313" key="4">
    <source>
        <dbReference type="Proteomes" id="UP000256304"/>
    </source>
</evidence>
<dbReference type="EMBL" id="QTTN01000033">
    <property type="protein sequence ID" value="REE69589.1"/>
    <property type="molecule type" value="Genomic_DNA"/>
</dbReference>
<accession>A0A3D9R597</accession>
<reference evidence="3 4" key="1">
    <citation type="submission" date="2018-08" db="EMBL/GenBank/DDBJ databases">
        <title>Genomic Encyclopedia of Type Strains, Phase III (KMG-III): the genomes of soil and plant-associated and newly described type strains.</title>
        <authorList>
            <person name="Whitman W."/>
        </authorList>
    </citation>
    <scope>NUCLEOTIDE SEQUENCE [LARGE SCALE GENOMIC DNA]</scope>
    <source>
        <strain evidence="3 4">CGMCC 1.10966</strain>
    </source>
</reference>
<comment type="caution">
    <text evidence="3">The sequence shown here is derived from an EMBL/GenBank/DDBJ whole genome shotgun (WGS) entry which is preliminary data.</text>
</comment>
<dbReference type="AlphaFoldDB" id="A0A3D9R597"/>
<evidence type="ECO:0000259" key="2">
    <source>
        <dbReference type="Pfam" id="PF13810"/>
    </source>
</evidence>
<dbReference type="RefSeq" id="WP_220376839.1">
    <property type="nucleotide sequence ID" value="NZ_QTTN01000033.1"/>
</dbReference>
<proteinExistence type="predicted"/>
<keyword evidence="1" id="KW-0732">Signal</keyword>
<dbReference type="SUPFAM" id="SSF50939">
    <property type="entry name" value="Sialidases"/>
    <property type="match status" value="1"/>
</dbReference>
<name>A0A3D9R597_9BACL</name>